<evidence type="ECO:0000313" key="5">
    <source>
        <dbReference type="Proteomes" id="UP000245765"/>
    </source>
</evidence>
<accession>A0A317FGJ4</accession>
<dbReference type="InterPro" id="IPR013424">
    <property type="entry name" value="Ice-binding_C"/>
</dbReference>
<proteinExistence type="predicted"/>
<keyword evidence="2" id="KW-0812">Transmembrane</keyword>
<dbReference type="EMBL" id="QGNA01000002">
    <property type="protein sequence ID" value="PWS37703.1"/>
    <property type="molecule type" value="Genomic_DNA"/>
</dbReference>
<feature type="region of interest" description="Disordered" evidence="1">
    <location>
        <begin position="1"/>
        <end position="23"/>
    </location>
</feature>
<keyword evidence="5" id="KW-1185">Reference proteome</keyword>
<keyword evidence="2" id="KW-0472">Membrane</keyword>
<name>A0A317FGJ4_9PROT</name>
<gene>
    <name evidence="4" type="ORF">DFH01_10405</name>
</gene>
<dbReference type="Proteomes" id="UP000245765">
    <property type="component" value="Unassembled WGS sequence"/>
</dbReference>
<dbReference type="NCBIfam" id="TIGR02595">
    <property type="entry name" value="PEP_CTERM"/>
    <property type="match status" value="1"/>
</dbReference>
<organism evidence="4 5">
    <name type="scientific">Falsiroseomonas bella</name>
    <dbReference type="NCBI Taxonomy" id="2184016"/>
    <lineage>
        <taxon>Bacteria</taxon>
        <taxon>Pseudomonadati</taxon>
        <taxon>Pseudomonadota</taxon>
        <taxon>Alphaproteobacteria</taxon>
        <taxon>Acetobacterales</taxon>
        <taxon>Roseomonadaceae</taxon>
        <taxon>Falsiroseomonas</taxon>
    </lineage>
</organism>
<protein>
    <recommendedName>
        <fullName evidence="3">Ice-binding protein C-terminal domain-containing protein</fullName>
    </recommendedName>
</protein>
<keyword evidence="2" id="KW-1133">Transmembrane helix</keyword>
<evidence type="ECO:0000259" key="3">
    <source>
        <dbReference type="Pfam" id="PF07589"/>
    </source>
</evidence>
<comment type="caution">
    <text evidence="4">The sequence shown here is derived from an EMBL/GenBank/DDBJ whole genome shotgun (WGS) entry which is preliminary data.</text>
</comment>
<reference evidence="5" key="1">
    <citation type="submission" date="2018-05" db="EMBL/GenBank/DDBJ databases">
        <authorList>
            <person name="Du Z."/>
            <person name="Wang X."/>
        </authorList>
    </citation>
    <scope>NUCLEOTIDE SEQUENCE [LARGE SCALE GENOMIC DNA]</scope>
    <source>
        <strain evidence="5">CQN31</strain>
    </source>
</reference>
<sequence>MAPSRLGMARSGPNAEGRRLPPNGATVQHAALMRMCAGGSCHAAAGGGIVTGLRDGREHAMSSLRPVAALAIASVVGLAAPAHAGVQFQLDQIGPVIYTHTTGEQFPVPARVEARFTLSNQAFANGMSLYLSHSLYGEASGVDLRDYGILNFRLQVLRTGGATPQQLLEVEASDFTTTRSAYFDLGLFSAPGGLPDVTFSWQDQDQELGVRWTSRDGAAGGTISGTYNLWPDLGGRTDIFTEGCYYTDVCSFQAVLRFTRVPEPGSLALLAFGMAALGGVGLRRRAA</sequence>
<dbReference type="AlphaFoldDB" id="A0A317FGJ4"/>
<feature type="domain" description="Ice-binding protein C-terminal" evidence="3">
    <location>
        <begin position="261"/>
        <end position="285"/>
    </location>
</feature>
<feature type="transmembrane region" description="Helical" evidence="2">
    <location>
        <begin position="265"/>
        <end position="282"/>
    </location>
</feature>
<evidence type="ECO:0000313" key="4">
    <source>
        <dbReference type="EMBL" id="PWS37703.1"/>
    </source>
</evidence>
<evidence type="ECO:0000256" key="2">
    <source>
        <dbReference type="SAM" id="Phobius"/>
    </source>
</evidence>
<dbReference type="Pfam" id="PF07589">
    <property type="entry name" value="PEP-CTERM"/>
    <property type="match status" value="1"/>
</dbReference>
<evidence type="ECO:0000256" key="1">
    <source>
        <dbReference type="SAM" id="MobiDB-lite"/>
    </source>
</evidence>